<keyword evidence="3" id="KW-1185">Reference proteome</keyword>
<evidence type="ECO:0000313" key="3">
    <source>
        <dbReference type="Proteomes" id="UP000306192"/>
    </source>
</evidence>
<comment type="caution">
    <text evidence="2">The sequence shown here is derived from an EMBL/GenBank/DDBJ whole genome shotgun (WGS) entry which is preliminary data.</text>
</comment>
<dbReference type="AlphaFoldDB" id="A0A4T2BX77"/>
<feature type="transmembrane region" description="Helical" evidence="1">
    <location>
        <begin position="463"/>
        <end position="483"/>
    </location>
</feature>
<evidence type="ECO:0000256" key="1">
    <source>
        <dbReference type="SAM" id="Phobius"/>
    </source>
</evidence>
<gene>
    <name evidence="2" type="ORF">D4765_10500</name>
</gene>
<sequence length="497" mass="51522">MAGLVVAFVLVAIVCSRVLELRSATPMVARSDLVVSGSIIVFAFVVVPLILQRTDAVDPRRFSLFGIAPRPLALGLAVSSLVALPVVALILFALSSVVAWSRSPLETVCAVVGGALAVATCVLVGRLSSAFASLVLSTRRAREVAGVIGVFVLVLLAPAVVLALSLNWGGAAASWSESVSSTLGYTPLGAAWALPAAAAIDDPGAAFLSFVVAVLTVAVLWLAWRTLVSFMVTSTQRDDPSAEPAGLGWFGRFPSTPAGAIAARSLTYWSRDPRYFVPLIIVPIVPILMAIPLLLVSFPPTWYALIPLPVMCLFLGFSVHNDVALDNSAIWLHVVSGKRGIADRVGRMAPVLLLGLPLIGIGSVVTVFLSGNHAALPSVLGASTCLLFTIMGLGSLISARFPYGATRPGDSPFTQPQSIGSTSAIVQGVVVLGTLALSAPSIVFAILAETTAADDLHWASLEWGVGVGVLVLVLGALSGGAVFNRRGPELLQASLRS</sequence>
<feature type="transmembrane region" description="Helical" evidence="1">
    <location>
        <begin position="204"/>
        <end position="224"/>
    </location>
</feature>
<dbReference type="EMBL" id="QYRT01000018">
    <property type="protein sequence ID" value="TIH35622.1"/>
    <property type="molecule type" value="Genomic_DNA"/>
</dbReference>
<keyword evidence="1" id="KW-1133">Transmembrane helix</keyword>
<feature type="transmembrane region" description="Helical" evidence="1">
    <location>
        <begin position="424"/>
        <end position="448"/>
    </location>
</feature>
<name>A0A4T2BX77_9MICO</name>
<keyword evidence="1" id="KW-0812">Transmembrane</keyword>
<feature type="transmembrane region" description="Helical" evidence="1">
    <location>
        <begin position="301"/>
        <end position="319"/>
    </location>
</feature>
<feature type="transmembrane region" description="Helical" evidence="1">
    <location>
        <begin position="375"/>
        <end position="403"/>
    </location>
</feature>
<dbReference type="Proteomes" id="UP000306192">
    <property type="component" value="Unassembled WGS sequence"/>
</dbReference>
<feature type="transmembrane region" description="Helical" evidence="1">
    <location>
        <begin position="114"/>
        <end position="137"/>
    </location>
</feature>
<organism evidence="2 3">
    <name type="scientific">Subtercola vilae</name>
    <dbReference type="NCBI Taxonomy" id="2056433"/>
    <lineage>
        <taxon>Bacteria</taxon>
        <taxon>Bacillati</taxon>
        <taxon>Actinomycetota</taxon>
        <taxon>Actinomycetes</taxon>
        <taxon>Micrococcales</taxon>
        <taxon>Microbacteriaceae</taxon>
        <taxon>Subtercola</taxon>
    </lineage>
</organism>
<keyword evidence="1" id="KW-0472">Membrane</keyword>
<feature type="transmembrane region" description="Helical" evidence="1">
    <location>
        <begin position="72"/>
        <end position="94"/>
    </location>
</feature>
<evidence type="ECO:0000313" key="2">
    <source>
        <dbReference type="EMBL" id="TIH35622.1"/>
    </source>
</evidence>
<feature type="transmembrane region" description="Helical" evidence="1">
    <location>
        <begin position="33"/>
        <end position="51"/>
    </location>
</feature>
<feature type="transmembrane region" description="Helical" evidence="1">
    <location>
        <begin position="144"/>
        <end position="166"/>
    </location>
</feature>
<accession>A0A4T2BX77</accession>
<feature type="transmembrane region" description="Helical" evidence="1">
    <location>
        <begin position="348"/>
        <end position="369"/>
    </location>
</feature>
<feature type="transmembrane region" description="Helical" evidence="1">
    <location>
        <begin position="275"/>
        <end position="295"/>
    </location>
</feature>
<protein>
    <submittedName>
        <fullName evidence="2">ABC transporter permease</fullName>
    </submittedName>
</protein>
<reference evidence="2 3" key="1">
    <citation type="journal article" date="2019" name="Microorganisms">
        <title>Systematic Affiliation and Genome Analysis of Subtercola vilae DB165(T) with Particular Emphasis on Cold Adaptation of an Isolate from a High-Altitude Cold Volcano Lake.</title>
        <authorList>
            <person name="Villalobos A.S."/>
            <person name="Wiese J."/>
            <person name="Imhoff J.F."/>
            <person name="Dorador C."/>
            <person name="Keller A."/>
            <person name="Hentschel U."/>
        </authorList>
    </citation>
    <scope>NUCLEOTIDE SEQUENCE [LARGE SCALE GENOMIC DNA]</scope>
    <source>
        <strain evidence="2 3">DB165</strain>
    </source>
</reference>
<proteinExistence type="predicted"/>